<accession>A0AAX1FKM3</accession>
<dbReference type="AlphaFoldDB" id="A0AAX1FKM3"/>
<dbReference type="EMBL" id="CP003540">
    <property type="protein sequence ID" value="QGW56974.1"/>
    <property type="molecule type" value="Genomic_DNA"/>
</dbReference>
<sequence length="82" mass="9318">MTHGPHHLLWSCIFKFGHTPVGCSRRVVASATVQRYPTDYQKSILFSSFVAEAIAKGKREQKIIARHNEPVVSKHFQCLNQP</sequence>
<dbReference type="Proteomes" id="UP000006465">
    <property type="component" value="Chromosome"/>
</dbReference>
<evidence type="ECO:0000313" key="1">
    <source>
        <dbReference type="EMBL" id="QGW56974.1"/>
    </source>
</evidence>
<reference evidence="1 2" key="1">
    <citation type="journal article" date="2013" name="J. Biotechnol.">
        <title>Genome sequence of Corynebacterium pseudotuberculosis biovar equi strain 258 and prediction of antigenic targets to improve biotechnological vaccine production.</title>
        <authorList>
            <person name="Soares S.C."/>
            <person name="Trost E."/>
            <person name="Ramos R.T."/>
            <person name="Carneiro A.R."/>
            <person name="Santos A.R."/>
            <person name="Pinto A.C."/>
            <person name="Barbosa E."/>
            <person name="Aburjaile F."/>
            <person name="Ali A."/>
            <person name="Diniz C.A."/>
            <person name="Hassan S.S."/>
            <person name="Fiaux K."/>
            <person name="Guimaraes L.C."/>
            <person name="Bakhtiar S.M."/>
            <person name="Pereira U."/>
            <person name="Almeida S.S."/>
            <person name="Abreu V.A."/>
            <person name="Rocha F.S."/>
            <person name="Dorella F.A."/>
            <person name="Miyoshi A."/>
            <person name="Silva A."/>
            <person name="Azevedo V."/>
            <person name="Tauch A."/>
        </authorList>
    </citation>
    <scope>NUCLEOTIDE SEQUENCE [LARGE SCALE GENOMIC DNA]</scope>
    <source>
        <strain evidence="1 2">258</strain>
    </source>
</reference>
<organism evidence="1 2">
    <name type="scientific">Corynebacterium pseudotuberculosis 258</name>
    <dbReference type="NCBI Taxonomy" id="1168865"/>
    <lineage>
        <taxon>Bacteria</taxon>
        <taxon>Bacillati</taxon>
        <taxon>Actinomycetota</taxon>
        <taxon>Actinomycetes</taxon>
        <taxon>Mycobacteriales</taxon>
        <taxon>Corynebacteriaceae</taxon>
        <taxon>Corynebacterium</taxon>
    </lineage>
</organism>
<protein>
    <submittedName>
        <fullName evidence="1">Uncharacterized protein</fullName>
    </submittedName>
</protein>
<gene>
    <name evidence="1" type="ORF">CP258_10505</name>
</gene>
<evidence type="ECO:0000313" key="2">
    <source>
        <dbReference type="Proteomes" id="UP000006465"/>
    </source>
</evidence>
<name>A0AAX1FKM3_CORPS</name>
<proteinExistence type="predicted"/>
<dbReference type="KEGG" id="coe:CP258_10505"/>